<dbReference type="STRING" id="679935.Alfi_2508"/>
<dbReference type="GO" id="GO:0043565">
    <property type="term" value="F:sequence-specific DNA binding"/>
    <property type="evidence" value="ECO:0007669"/>
    <property type="project" value="InterPro"/>
</dbReference>
<dbReference type="PANTHER" id="PTHR33795:SF1">
    <property type="entry name" value="INSERTION ELEMENT IS150 PROTEIN INSJ"/>
    <property type="match status" value="1"/>
</dbReference>
<dbReference type="SUPFAM" id="SSF46689">
    <property type="entry name" value="Homeodomain-like"/>
    <property type="match status" value="1"/>
</dbReference>
<dbReference type="InterPro" id="IPR055247">
    <property type="entry name" value="InsJ-like_HTH"/>
</dbReference>
<dbReference type="KEGG" id="afd:Alfi_2508"/>
<dbReference type="InterPro" id="IPR052057">
    <property type="entry name" value="IS150/IS1296_orfA-like"/>
</dbReference>
<proteinExistence type="inferred from homology"/>
<evidence type="ECO:0000313" key="5">
    <source>
        <dbReference type="Proteomes" id="UP000006052"/>
    </source>
</evidence>
<comment type="similarity">
    <text evidence="1">Belongs to the IS150/IS1296 orfA family.</text>
</comment>
<evidence type="ECO:0000256" key="1">
    <source>
        <dbReference type="ARBA" id="ARBA00038232"/>
    </source>
</evidence>
<dbReference type="AlphaFoldDB" id="I3YP58"/>
<evidence type="ECO:0000313" key="4">
    <source>
        <dbReference type="EMBL" id="AFL78776.1"/>
    </source>
</evidence>
<evidence type="ECO:0000259" key="3">
    <source>
        <dbReference type="Pfam" id="PF13518"/>
    </source>
</evidence>
<organism evidence="4 5">
    <name type="scientific">Alistipes finegoldii (strain DSM 17242 / JCM 16770 / CCUG 46020 / CIP 107999 / KCTC 15236 / AHN 2437)</name>
    <dbReference type="NCBI Taxonomy" id="679935"/>
    <lineage>
        <taxon>Bacteria</taxon>
        <taxon>Pseudomonadati</taxon>
        <taxon>Bacteroidota</taxon>
        <taxon>Bacteroidia</taxon>
        <taxon>Bacteroidales</taxon>
        <taxon>Rikenellaceae</taxon>
        <taxon>Alistipes</taxon>
    </lineage>
</organism>
<dbReference type="PANTHER" id="PTHR33795">
    <property type="entry name" value="INSERTION ELEMENT IS150 PROTEIN INSJ"/>
    <property type="match status" value="1"/>
</dbReference>
<dbReference type="Proteomes" id="UP000006052">
    <property type="component" value="Chromosome"/>
</dbReference>
<dbReference type="InterPro" id="IPR010921">
    <property type="entry name" value="Trp_repressor/repl_initiator"/>
</dbReference>
<dbReference type="InterPro" id="IPR009057">
    <property type="entry name" value="Homeodomain-like_sf"/>
</dbReference>
<dbReference type="eggNOG" id="COG2963">
    <property type="taxonomic scope" value="Bacteria"/>
</dbReference>
<sequence>MGCFMKYSYEEKLTAVLSVVNGQHSVSSASKHFGISYTPLSRWIARYKEFGEAGLRIRQYTYSGDFKLSAIRHMHENHLSLTETTAKFGIYNESTLSRWERIYYEEGESGLYRDNRGKMRTKPNKQELQPQEENDLRVENQRLRAEVAYLKKLRILVEERIVRENGNGQKPSKN</sequence>
<feature type="region of interest" description="Disordered" evidence="2">
    <location>
        <begin position="113"/>
        <end position="135"/>
    </location>
</feature>
<reference evidence="5" key="1">
    <citation type="journal article" date="2013" name="Stand. Genomic Sci.">
        <title>Complete genome sequence of the bile-resistant pigment-producing anaerobe Alistipes finegoldii type strain (AHN2437(T)).</title>
        <authorList>
            <person name="Mavromatis K."/>
            <person name="Stackebrandt E."/>
            <person name="Munk C."/>
            <person name="Lapidus A."/>
            <person name="Nolan M."/>
            <person name="Lucas S."/>
            <person name="Hammon N."/>
            <person name="Deshpande S."/>
            <person name="Cheng J.F."/>
            <person name="Tapia R."/>
            <person name="Goodwin L.A."/>
            <person name="Pitluck S."/>
            <person name="Liolios K."/>
            <person name="Pagani I."/>
            <person name="Ivanova N."/>
            <person name="Mikhailova N."/>
            <person name="Huntemann M."/>
            <person name="Pati A."/>
            <person name="Chen A."/>
            <person name="Palaniappan K."/>
            <person name="Land M."/>
            <person name="Hauser L."/>
            <person name="Rohde M."/>
            <person name="Gronow S."/>
            <person name="Goker M."/>
            <person name="Detter J.C."/>
            <person name="Bristow J."/>
            <person name="Eisen J.A."/>
            <person name="Markowitz V."/>
            <person name="Hugenholtz P."/>
            <person name="Kyrpides N.C."/>
            <person name="Klenk H.P."/>
            <person name="Woyke T."/>
        </authorList>
    </citation>
    <scope>NUCLEOTIDE SEQUENCE</scope>
    <source>
        <strain evidence="5">DSM 17242 / JCM 16770 / AHN 2437 / CCUG 46020 / CIP 107999</strain>
    </source>
</reference>
<name>I3YP58_ALIFI</name>
<feature type="domain" description="Insertion element IS150 protein InsJ-like helix-turn-helix" evidence="3">
    <location>
        <begin position="66"/>
        <end position="118"/>
    </location>
</feature>
<dbReference type="InterPro" id="IPR036388">
    <property type="entry name" value="WH-like_DNA-bd_sf"/>
</dbReference>
<gene>
    <name evidence="4" type="ordered locus">Alfi_2508</name>
</gene>
<dbReference type="SUPFAM" id="SSF48295">
    <property type="entry name" value="TrpR-like"/>
    <property type="match status" value="1"/>
</dbReference>
<dbReference type="Gene3D" id="1.10.10.10">
    <property type="entry name" value="Winged helix-like DNA-binding domain superfamily/Winged helix DNA-binding domain"/>
    <property type="match status" value="2"/>
</dbReference>
<dbReference type="EMBL" id="CP003274">
    <property type="protein sequence ID" value="AFL78776.1"/>
    <property type="molecule type" value="Genomic_DNA"/>
</dbReference>
<accession>I3YP58</accession>
<dbReference type="HOGENOM" id="CLU_027402_17_0_10"/>
<protein>
    <submittedName>
        <fullName evidence="4">Transposase</fullName>
    </submittedName>
</protein>
<evidence type="ECO:0000256" key="2">
    <source>
        <dbReference type="SAM" id="MobiDB-lite"/>
    </source>
</evidence>
<dbReference type="Pfam" id="PF13518">
    <property type="entry name" value="HTH_28"/>
    <property type="match status" value="2"/>
</dbReference>
<feature type="domain" description="Insertion element IS150 protein InsJ-like helix-turn-helix" evidence="3">
    <location>
        <begin position="11"/>
        <end position="56"/>
    </location>
</feature>